<gene>
    <name evidence="3" type="ORF">UC8_27990</name>
</gene>
<feature type="signal peptide" evidence="1">
    <location>
        <begin position="1"/>
        <end position="23"/>
    </location>
</feature>
<keyword evidence="4" id="KW-1185">Reference proteome</keyword>
<dbReference type="KEGG" id="rul:UC8_27990"/>
<evidence type="ECO:0000313" key="4">
    <source>
        <dbReference type="Proteomes" id="UP000325286"/>
    </source>
</evidence>
<name>A0A5B9R397_9BACT</name>
<sequence length="186" mass="19517" precursor="true">MKRSILAIACLAMLVATTRQVQAGVMVDFPSSSSTTTASSGTYFFNPTHTVFEEFSGTGLVSIDLLELILDVDFNSLRSGAFVNFDVFLNSSLVGNFTINDGDPLGTLDLDFAFPAITGGGTYTVLLGVTNTVPSGQGSVGFSEINSTATFGDAAVPEPTSLAIFGIGALVLVVSRRRQKVKMDLV</sequence>
<dbReference type="AlphaFoldDB" id="A0A5B9R397"/>
<organism evidence="3 4">
    <name type="scientific">Roseimaritima ulvae</name>
    <dbReference type="NCBI Taxonomy" id="980254"/>
    <lineage>
        <taxon>Bacteria</taxon>
        <taxon>Pseudomonadati</taxon>
        <taxon>Planctomycetota</taxon>
        <taxon>Planctomycetia</taxon>
        <taxon>Pirellulales</taxon>
        <taxon>Pirellulaceae</taxon>
        <taxon>Roseimaritima</taxon>
    </lineage>
</organism>
<evidence type="ECO:0000256" key="1">
    <source>
        <dbReference type="SAM" id="SignalP"/>
    </source>
</evidence>
<reference evidence="3 4" key="1">
    <citation type="submission" date="2019-08" db="EMBL/GenBank/DDBJ databases">
        <title>Deep-cultivation of Planctomycetes and their phenomic and genomic characterization uncovers novel biology.</title>
        <authorList>
            <person name="Wiegand S."/>
            <person name="Jogler M."/>
            <person name="Boedeker C."/>
            <person name="Pinto D."/>
            <person name="Vollmers J."/>
            <person name="Rivas-Marin E."/>
            <person name="Kohn T."/>
            <person name="Peeters S.H."/>
            <person name="Heuer A."/>
            <person name="Rast P."/>
            <person name="Oberbeckmann S."/>
            <person name="Bunk B."/>
            <person name="Jeske O."/>
            <person name="Meyerdierks A."/>
            <person name="Storesund J.E."/>
            <person name="Kallscheuer N."/>
            <person name="Luecker S."/>
            <person name="Lage O.M."/>
            <person name="Pohl T."/>
            <person name="Merkel B.J."/>
            <person name="Hornburger P."/>
            <person name="Mueller R.-W."/>
            <person name="Bruemmer F."/>
            <person name="Labrenz M."/>
            <person name="Spormann A.M."/>
            <person name="Op den Camp H."/>
            <person name="Overmann J."/>
            <person name="Amann R."/>
            <person name="Jetten M.S.M."/>
            <person name="Mascher T."/>
            <person name="Medema M.H."/>
            <person name="Devos D.P."/>
            <person name="Kaster A.-K."/>
            <person name="Ovreas L."/>
            <person name="Rohde M."/>
            <person name="Galperin M.Y."/>
            <person name="Jogler C."/>
        </authorList>
    </citation>
    <scope>NUCLEOTIDE SEQUENCE [LARGE SCALE GENOMIC DNA]</scope>
    <source>
        <strain evidence="3 4">UC8</strain>
    </source>
</reference>
<dbReference type="EMBL" id="CP042914">
    <property type="protein sequence ID" value="QEG40781.1"/>
    <property type="molecule type" value="Genomic_DNA"/>
</dbReference>
<dbReference type="RefSeq" id="WP_084426286.1">
    <property type="nucleotide sequence ID" value="NZ_CP042914.1"/>
</dbReference>
<dbReference type="NCBIfam" id="TIGR02595">
    <property type="entry name" value="PEP_CTERM"/>
    <property type="match status" value="1"/>
</dbReference>
<dbReference type="Proteomes" id="UP000325286">
    <property type="component" value="Chromosome"/>
</dbReference>
<dbReference type="Pfam" id="PF07589">
    <property type="entry name" value="PEP-CTERM"/>
    <property type="match status" value="1"/>
</dbReference>
<protein>
    <submittedName>
        <fullName evidence="3">PEP-CTERM motif protein</fullName>
    </submittedName>
</protein>
<keyword evidence="1" id="KW-0732">Signal</keyword>
<evidence type="ECO:0000259" key="2">
    <source>
        <dbReference type="Pfam" id="PF07589"/>
    </source>
</evidence>
<feature type="domain" description="Ice-binding protein C-terminal" evidence="2">
    <location>
        <begin position="155"/>
        <end position="178"/>
    </location>
</feature>
<feature type="chain" id="PRO_5022896661" evidence="1">
    <location>
        <begin position="24"/>
        <end position="186"/>
    </location>
</feature>
<dbReference type="OrthoDB" id="272731at2"/>
<proteinExistence type="predicted"/>
<evidence type="ECO:0000313" key="3">
    <source>
        <dbReference type="EMBL" id="QEG40781.1"/>
    </source>
</evidence>
<accession>A0A5B9R397</accession>
<dbReference type="InterPro" id="IPR013424">
    <property type="entry name" value="Ice-binding_C"/>
</dbReference>